<evidence type="ECO:0000313" key="11">
    <source>
        <dbReference type="Proteomes" id="UP000035068"/>
    </source>
</evidence>
<evidence type="ECO:0000256" key="2">
    <source>
        <dbReference type="ARBA" id="ARBA00023012"/>
    </source>
</evidence>
<dbReference type="Pfam" id="PF00072">
    <property type="entry name" value="Response_reg"/>
    <property type="match status" value="1"/>
</dbReference>
<dbReference type="SUPFAM" id="SSF52172">
    <property type="entry name" value="CheY-like"/>
    <property type="match status" value="1"/>
</dbReference>
<dbReference type="AlphaFoldDB" id="A0A0C2DR24"/>
<keyword evidence="5" id="KW-0804">Transcription</keyword>
<dbReference type="PROSITE" id="PS50110">
    <property type="entry name" value="RESPONSE_REGULATORY"/>
    <property type="match status" value="1"/>
</dbReference>
<reference evidence="10 11" key="1">
    <citation type="submission" date="2014-12" db="EMBL/GenBank/DDBJ databases">
        <title>Genomes of Geoalkalibacter ferrihydriticus and Geoalkalibacter subterraneus, two haloalkaliphilic metal-reducing members of the Geobacteraceae.</title>
        <authorList>
            <person name="Badalamenti J.P."/>
            <person name="Torres C.I."/>
            <person name="Krajmalnik-Brown R."/>
            <person name="Bond D.R."/>
        </authorList>
    </citation>
    <scope>NUCLEOTIDE SEQUENCE [LARGE SCALE GENOMIC DNA]</scope>
    <source>
        <strain evidence="10 11">DSM 17813</strain>
    </source>
</reference>
<sequence length="230" mass="25152">MSKENILVIEDEEDILALVHYNLAKEGYVVTPVTSGEDGLNAAAGQVPDLILLDLMLPGIDGLEICRRLKKNPETAAVPIIMVTAKGEEADVVAGLELGAEDYVTKPFSNKVLLARIKNVLRRHAHGAQASGKDDSLSIHGITINPGRNEVLVDGDPVDLTFTEFRVLHFLASRPGWVFTRYQIVNAVRGDDYAVTDRAVDVQIVGLRKKLGTCGKYIETVRGVGYRFKD</sequence>
<proteinExistence type="predicted"/>
<keyword evidence="3" id="KW-0805">Transcription regulation</keyword>
<dbReference type="Proteomes" id="UP000035068">
    <property type="component" value="Unassembled WGS sequence"/>
</dbReference>
<feature type="modified residue" description="4-aspartylphosphate" evidence="6">
    <location>
        <position position="54"/>
    </location>
</feature>
<evidence type="ECO:0000256" key="5">
    <source>
        <dbReference type="ARBA" id="ARBA00023163"/>
    </source>
</evidence>
<dbReference type="EMBL" id="JWJD01000006">
    <property type="protein sequence ID" value="KIH75889.1"/>
    <property type="molecule type" value="Genomic_DNA"/>
</dbReference>
<evidence type="ECO:0000259" key="9">
    <source>
        <dbReference type="PROSITE" id="PS51755"/>
    </source>
</evidence>
<dbReference type="Gene3D" id="6.10.250.690">
    <property type="match status" value="1"/>
</dbReference>
<dbReference type="InterPro" id="IPR001789">
    <property type="entry name" value="Sig_transdc_resp-reg_receiver"/>
</dbReference>
<feature type="domain" description="OmpR/PhoB-type" evidence="9">
    <location>
        <begin position="134"/>
        <end position="230"/>
    </location>
</feature>
<dbReference type="InterPro" id="IPR011006">
    <property type="entry name" value="CheY-like_superfamily"/>
</dbReference>
<organism evidence="10 11">
    <name type="scientific">Geoalkalibacter ferrihydriticus DSM 17813</name>
    <dbReference type="NCBI Taxonomy" id="1121915"/>
    <lineage>
        <taxon>Bacteria</taxon>
        <taxon>Pseudomonadati</taxon>
        <taxon>Thermodesulfobacteriota</taxon>
        <taxon>Desulfuromonadia</taxon>
        <taxon>Desulfuromonadales</taxon>
        <taxon>Geoalkalibacteraceae</taxon>
        <taxon>Geoalkalibacter</taxon>
    </lineage>
</organism>
<dbReference type="InterPro" id="IPR036388">
    <property type="entry name" value="WH-like_DNA-bd_sf"/>
</dbReference>
<dbReference type="InterPro" id="IPR016032">
    <property type="entry name" value="Sig_transdc_resp-reg_C-effctor"/>
</dbReference>
<dbReference type="PANTHER" id="PTHR48111">
    <property type="entry name" value="REGULATOR OF RPOS"/>
    <property type="match status" value="1"/>
</dbReference>
<dbReference type="PROSITE" id="PS51755">
    <property type="entry name" value="OMPR_PHOB"/>
    <property type="match status" value="1"/>
</dbReference>
<keyword evidence="2" id="KW-0902">Two-component regulatory system</keyword>
<dbReference type="Gene3D" id="3.40.50.2300">
    <property type="match status" value="1"/>
</dbReference>
<dbReference type="InterPro" id="IPR039420">
    <property type="entry name" value="WalR-like"/>
</dbReference>
<dbReference type="GO" id="GO:0006355">
    <property type="term" value="P:regulation of DNA-templated transcription"/>
    <property type="evidence" value="ECO:0007669"/>
    <property type="project" value="InterPro"/>
</dbReference>
<evidence type="ECO:0000313" key="10">
    <source>
        <dbReference type="EMBL" id="KIH75889.1"/>
    </source>
</evidence>
<evidence type="ECO:0000256" key="7">
    <source>
        <dbReference type="PROSITE-ProRule" id="PRU01091"/>
    </source>
</evidence>
<evidence type="ECO:0000256" key="6">
    <source>
        <dbReference type="PROSITE-ProRule" id="PRU00169"/>
    </source>
</evidence>
<feature type="domain" description="Response regulatory" evidence="8">
    <location>
        <begin position="5"/>
        <end position="121"/>
    </location>
</feature>
<evidence type="ECO:0000256" key="1">
    <source>
        <dbReference type="ARBA" id="ARBA00022553"/>
    </source>
</evidence>
<accession>A0A0C2DR24</accession>
<dbReference type="Pfam" id="PF00486">
    <property type="entry name" value="Trans_reg_C"/>
    <property type="match status" value="1"/>
</dbReference>
<name>A0A0C2DR24_9BACT</name>
<comment type="caution">
    <text evidence="10">The sequence shown here is derived from an EMBL/GenBank/DDBJ whole genome shotgun (WGS) entry which is preliminary data.</text>
</comment>
<dbReference type="GO" id="GO:0032993">
    <property type="term" value="C:protein-DNA complex"/>
    <property type="evidence" value="ECO:0007669"/>
    <property type="project" value="TreeGrafter"/>
</dbReference>
<dbReference type="InterPro" id="IPR001867">
    <property type="entry name" value="OmpR/PhoB-type_DNA-bd"/>
</dbReference>
<evidence type="ECO:0000256" key="3">
    <source>
        <dbReference type="ARBA" id="ARBA00023015"/>
    </source>
</evidence>
<dbReference type="SMART" id="SM00448">
    <property type="entry name" value="REC"/>
    <property type="match status" value="1"/>
</dbReference>
<dbReference type="CDD" id="cd00383">
    <property type="entry name" value="trans_reg_C"/>
    <property type="match status" value="1"/>
</dbReference>
<keyword evidence="11" id="KW-1185">Reference proteome</keyword>
<dbReference type="GO" id="GO:0000156">
    <property type="term" value="F:phosphorelay response regulator activity"/>
    <property type="evidence" value="ECO:0007669"/>
    <property type="project" value="TreeGrafter"/>
</dbReference>
<evidence type="ECO:0000256" key="4">
    <source>
        <dbReference type="ARBA" id="ARBA00023125"/>
    </source>
</evidence>
<dbReference type="GO" id="GO:0000976">
    <property type="term" value="F:transcription cis-regulatory region binding"/>
    <property type="evidence" value="ECO:0007669"/>
    <property type="project" value="TreeGrafter"/>
</dbReference>
<protein>
    <submittedName>
        <fullName evidence="10">ArsR family transcriptional regulator</fullName>
    </submittedName>
</protein>
<dbReference type="SMART" id="SM00862">
    <property type="entry name" value="Trans_reg_C"/>
    <property type="match status" value="1"/>
</dbReference>
<dbReference type="Gene3D" id="1.10.10.10">
    <property type="entry name" value="Winged helix-like DNA-binding domain superfamily/Winged helix DNA-binding domain"/>
    <property type="match status" value="1"/>
</dbReference>
<evidence type="ECO:0000259" key="8">
    <source>
        <dbReference type="PROSITE" id="PS50110"/>
    </source>
</evidence>
<dbReference type="SUPFAM" id="SSF46894">
    <property type="entry name" value="C-terminal effector domain of the bipartite response regulators"/>
    <property type="match status" value="1"/>
</dbReference>
<dbReference type="PANTHER" id="PTHR48111:SF40">
    <property type="entry name" value="PHOSPHATE REGULON TRANSCRIPTIONAL REGULATORY PROTEIN PHOB"/>
    <property type="match status" value="1"/>
</dbReference>
<keyword evidence="1 6" id="KW-0597">Phosphoprotein</keyword>
<keyword evidence="4 7" id="KW-0238">DNA-binding</keyword>
<dbReference type="GO" id="GO:0005829">
    <property type="term" value="C:cytosol"/>
    <property type="evidence" value="ECO:0007669"/>
    <property type="project" value="TreeGrafter"/>
</dbReference>
<gene>
    <name evidence="10" type="ORF">GFER_13225</name>
</gene>
<dbReference type="RefSeq" id="WP_040100180.1">
    <property type="nucleotide sequence ID" value="NZ_JWJD01000006.1"/>
</dbReference>
<dbReference type="FunFam" id="3.40.50.2300:FF:000001">
    <property type="entry name" value="DNA-binding response regulator PhoB"/>
    <property type="match status" value="1"/>
</dbReference>
<feature type="DNA-binding region" description="OmpR/PhoB-type" evidence="7">
    <location>
        <begin position="134"/>
        <end position="230"/>
    </location>
</feature>